<dbReference type="FunFam" id="1.10.287.3510:FF:000001">
    <property type="entry name" value="NADH-quinone oxidoreductase subunit K"/>
    <property type="match status" value="1"/>
</dbReference>
<dbReference type="EMBL" id="FTPP01000001">
    <property type="protein sequence ID" value="SIT86226.1"/>
    <property type="molecule type" value="Genomic_DNA"/>
</dbReference>
<comment type="subcellular location">
    <subcellularLocation>
        <location evidence="10">Cell membrane</location>
        <topology evidence="10">Multi-pass membrane protein</topology>
    </subcellularLocation>
    <subcellularLocation>
        <location evidence="2">Membrane</location>
        <topology evidence="2">Multi-pass membrane protein</topology>
    </subcellularLocation>
</comment>
<keyword evidence="4 10" id="KW-0813">Transport</keyword>
<dbReference type="PANTHER" id="PTHR11434">
    <property type="entry name" value="NADH-UBIQUINONE OXIDOREDUCTASE SUBUNIT ND4L"/>
    <property type="match status" value="1"/>
</dbReference>
<comment type="function">
    <text evidence="1">NDH-1 shuttles electrons from NADH, via FMN and iron-sulfur (Fe-S) centers, to quinones in the respiratory chain. The immediate electron acceptor for the enzyme in this species is believed to be ubiquinone. Couples the redox reaction to proton translocation (for every two electrons transferred, four hydrogen ions are translocated across the cytoplasmic membrane), and thus conserves the redox energy in a proton gradient.</text>
</comment>
<comment type="catalytic activity">
    <reaction evidence="10">
        <text>a quinone + NADH + 5 H(+)(in) = a quinol + NAD(+) + 4 H(+)(out)</text>
        <dbReference type="Rhea" id="RHEA:57888"/>
        <dbReference type="ChEBI" id="CHEBI:15378"/>
        <dbReference type="ChEBI" id="CHEBI:24646"/>
        <dbReference type="ChEBI" id="CHEBI:57540"/>
        <dbReference type="ChEBI" id="CHEBI:57945"/>
        <dbReference type="ChEBI" id="CHEBI:132124"/>
    </reaction>
</comment>
<evidence type="ECO:0000256" key="1">
    <source>
        <dbReference type="ARBA" id="ARBA00002378"/>
    </source>
</evidence>
<dbReference type="EC" id="7.1.1.-" evidence="10"/>
<keyword evidence="7 10" id="KW-1278">Translocase</keyword>
<evidence type="ECO:0000256" key="7">
    <source>
        <dbReference type="ARBA" id="ARBA00022967"/>
    </source>
</evidence>
<comment type="similarity">
    <text evidence="3 10">Belongs to the complex I subunit 4L family.</text>
</comment>
<protein>
    <recommendedName>
        <fullName evidence="10">NADH-quinone oxidoreductase subunit K</fullName>
        <ecNumber evidence="10">7.1.1.-</ecNumber>
    </recommendedName>
    <alternativeName>
        <fullName evidence="10">NADH dehydrogenase I subunit K</fullName>
    </alternativeName>
    <alternativeName>
        <fullName evidence="10">NDH-1 subunit K</fullName>
    </alternativeName>
</protein>
<evidence type="ECO:0000256" key="9">
    <source>
        <dbReference type="ARBA" id="ARBA00023136"/>
    </source>
</evidence>
<dbReference type="GO" id="GO:0030964">
    <property type="term" value="C:NADH dehydrogenase complex"/>
    <property type="evidence" value="ECO:0007669"/>
    <property type="project" value="TreeGrafter"/>
</dbReference>
<evidence type="ECO:0000313" key="12">
    <source>
        <dbReference type="Proteomes" id="UP000187181"/>
    </source>
</evidence>
<evidence type="ECO:0000313" key="11">
    <source>
        <dbReference type="EMBL" id="SIT86226.1"/>
    </source>
</evidence>
<feature type="transmembrane region" description="Helical" evidence="10">
    <location>
        <begin position="33"/>
        <end position="52"/>
    </location>
</feature>
<dbReference type="STRING" id="1317125.SAMN05444128_1686"/>
<sequence length="104" mass="11289">MLTQVSLEHILLLSAALFTIGILAVITKRHAVVVLMGIELIFNAANLNLVAFSRHDPQLIQGQLFSLFVILVAAAEAAVALAIVLRVYQHFKTANLNQIVSKEG</sequence>
<dbReference type="HAMAP" id="MF_01456">
    <property type="entry name" value="NDH1_NuoK"/>
    <property type="match status" value="1"/>
</dbReference>
<proteinExistence type="inferred from homology"/>
<organism evidence="11 12">
    <name type="scientific">Pontibacter indicus</name>
    <dbReference type="NCBI Taxonomy" id="1317125"/>
    <lineage>
        <taxon>Bacteria</taxon>
        <taxon>Pseudomonadati</taxon>
        <taxon>Bacteroidota</taxon>
        <taxon>Cytophagia</taxon>
        <taxon>Cytophagales</taxon>
        <taxon>Hymenobacteraceae</taxon>
        <taxon>Pontibacter</taxon>
    </lineage>
</organism>
<name>A0A1R3X5N0_9BACT</name>
<evidence type="ECO:0000256" key="10">
    <source>
        <dbReference type="HAMAP-Rule" id="MF_01456"/>
    </source>
</evidence>
<evidence type="ECO:0000256" key="5">
    <source>
        <dbReference type="ARBA" id="ARBA00022692"/>
    </source>
</evidence>
<dbReference type="Proteomes" id="UP000187181">
    <property type="component" value="Unassembled WGS sequence"/>
</dbReference>
<dbReference type="GO" id="GO:0042773">
    <property type="term" value="P:ATP synthesis coupled electron transport"/>
    <property type="evidence" value="ECO:0007669"/>
    <property type="project" value="InterPro"/>
</dbReference>
<reference evidence="12" key="1">
    <citation type="submission" date="2017-01" db="EMBL/GenBank/DDBJ databases">
        <authorList>
            <person name="Varghese N."/>
            <person name="Submissions S."/>
        </authorList>
    </citation>
    <scope>NUCLEOTIDE SEQUENCE [LARGE SCALE GENOMIC DNA]</scope>
    <source>
        <strain evidence="12">LP100</strain>
    </source>
</reference>
<evidence type="ECO:0000256" key="2">
    <source>
        <dbReference type="ARBA" id="ARBA00004141"/>
    </source>
</evidence>
<evidence type="ECO:0000256" key="6">
    <source>
        <dbReference type="ARBA" id="ARBA00022719"/>
    </source>
</evidence>
<dbReference type="Pfam" id="PF00420">
    <property type="entry name" value="Oxidored_q2"/>
    <property type="match status" value="1"/>
</dbReference>
<evidence type="ECO:0000256" key="8">
    <source>
        <dbReference type="ARBA" id="ARBA00022989"/>
    </source>
</evidence>
<feature type="transmembrane region" description="Helical" evidence="10">
    <location>
        <begin position="64"/>
        <end position="88"/>
    </location>
</feature>
<comment type="subunit">
    <text evidence="10">NDH-1 is composed of 14 different subunits. Subunits NuoA, H, J, K, L, M, N constitute the membrane sector of the complex.</text>
</comment>
<feature type="transmembrane region" description="Helical" evidence="10">
    <location>
        <begin position="6"/>
        <end position="26"/>
    </location>
</feature>
<keyword evidence="5 10" id="KW-0812">Transmembrane</keyword>
<keyword evidence="10" id="KW-0520">NAD</keyword>
<dbReference type="RefSeq" id="WP_076667411.1">
    <property type="nucleotide sequence ID" value="NZ_FTPP01000001.1"/>
</dbReference>
<dbReference type="GO" id="GO:0050136">
    <property type="term" value="F:NADH dehydrogenase (quinone) (non-electrogenic) activity"/>
    <property type="evidence" value="ECO:0007669"/>
    <property type="project" value="UniProtKB-UniRule"/>
</dbReference>
<keyword evidence="9 10" id="KW-0472">Membrane</keyword>
<keyword evidence="6 10" id="KW-0874">Quinone</keyword>
<dbReference type="GO" id="GO:0005886">
    <property type="term" value="C:plasma membrane"/>
    <property type="evidence" value="ECO:0007669"/>
    <property type="project" value="UniProtKB-SubCell"/>
</dbReference>
<dbReference type="GO" id="GO:0048038">
    <property type="term" value="F:quinone binding"/>
    <property type="evidence" value="ECO:0007669"/>
    <property type="project" value="UniProtKB-KW"/>
</dbReference>
<dbReference type="NCBIfam" id="NF004320">
    <property type="entry name" value="PRK05715.1-2"/>
    <property type="match status" value="1"/>
</dbReference>
<dbReference type="InterPro" id="IPR001133">
    <property type="entry name" value="NADH_UbQ_OxRdtase_chain4L/K"/>
</dbReference>
<dbReference type="OrthoDB" id="9810120at2"/>
<dbReference type="InterPro" id="IPR039428">
    <property type="entry name" value="NUOK/Mnh_C1-like"/>
</dbReference>
<dbReference type="PANTHER" id="PTHR11434:SF16">
    <property type="entry name" value="NADH-UBIQUINONE OXIDOREDUCTASE CHAIN 4L"/>
    <property type="match status" value="1"/>
</dbReference>
<accession>A0A1R3X5N0</accession>
<keyword evidence="10" id="KW-1003">Cell membrane</keyword>
<keyword evidence="12" id="KW-1185">Reference proteome</keyword>
<dbReference type="AlphaFoldDB" id="A0A1R3X5N0"/>
<dbReference type="Gene3D" id="1.10.287.3510">
    <property type="match status" value="1"/>
</dbReference>
<evidence type="ECO:0000256" key="3">
    <source>
        <dbReference type="ARBA" id="ARBA00010519"/>
    </source>
</evidence>
<evidence type="ECO:0000256" key="4">
    <source>
        <dbReference type="ARBA" id="ARBA00022448"/>
    </source>
</evidence>
<gene>
    <name evidence="10" type="primary">nuoK</name>
    <name evidence="11" type="ORF">SAMN05444128_1686</name>
</gene>
<keyword evidence="8 10" id="KW-1133">Transmembrane helix</keyword>
<comment type="function">
    <text evidence="10">NDH-1 shuttles electrons from NADH, via FMN and iron-sulfur (Fe-S) centers, to quinones in the respiratory chain. The immediate electron acceptor for the enzyme in this species is believed to be a menaquinone. Couples the redox reaction to proton translocation (for every two electrons transferred, four hydrogen ions are translocated across the cytoplasmic membrane), and thus conserves the redox energy in a proton gradient.</text>
</comment>